<name>A0A6A6YR78_9PEZI</name>
<reference evidence="3" key="2">
    <citation type="submission" date="2020-04" db="EMBL/GenBank/DDBJ databases">
        <authorList>
            <consortium name="NCBI Genome Project"/>
        </authorList>
    </citation>
    <scope>NUCLEOTIDE SEQUENCE</scope>
    <source>
        <strain evidence="3">CBS 304.34</strain>
    </source>
</reference>
<gene>
    <name evidence="1 3" type="ORF">BDZ99DRAFT_520458</name>
</gene>
<reference evidence="3" key="3">
    <citation type="submission" date="2025-04" db="UniProtKB">
        <authorList>
            <consortium name="RefSeq"/>
        </authorList>
    </citation>
    <scope>IDENTIFICATION</scope>
    <source>
        <strain evidence="3">CBS 304.34</strain>
    </source>
</reference>
<sequence>MLLSRPSEHVLEASEMEVEVHNLDKQTEAGRLLGVLEFMGVGDRSAFSWGSYGLDSEMADAEPKLSEEDKRRALYEKDIDLEDILSAEHLQIAKTSEGKRRWSCSPTPMKALSAHVAAATVICIFQPMAAHRAQLDTHQTPRAILLLNDCFYNTHQLPILRRKL</sequence>
<keyword evidence="2" id="KW-1185">Reference proteome</keyword>
<dbReference type="Proteomes" id="UP000504636">
    <property type="component" value="Unplaced"/>
</dbReference>
<evidence type="ECO:0000313" key="3">
    <source>
        <dbReference type="RefSeq" id="XP_033577351.1"/>
    </source>
</evidence>
<evidence type="ECO:0000313" key="1">
    <source>
        <dbReference type="EMBL" id="KAF2810387.1"/>
    </source>
</evidence>
<dbReference type="EMBL" id="MU003700">
    <property type="protein sequence ID" value="KAF2810387.1"/>
    <property type="molecule type" value="Genomic_DNA"/>
</dbReference>
<accession>A0A6A6YR78</accession>
<organism evidence="1">
    <name type="scientific">Mytilinidion resinicola</name>
    <dbReference type="NCBI Taxonomy" id="574789"/>
    <lineage>
        <taxon>Eukaryota</taxon>
        <taxon>Fungi</taxon>
        <taxon>Dikarya</taxon>
        <taxon>Ascomycota</taxon>
        <taxon>Pezizomycotina</taxon>
        <taxon>Dothideomycetes</taxon>
        <taxon>Pleosporomycetidae</taxon>
        <taxon>Mytilinidiales</taxon>
        <taxon>Mytilinidiaceae</taxon>
        <taxon>Mytilinidion</taxon>
    </lineage>
</organism>
<protein>
    <submittedName>
        <fullName evidence="1 3">Uncharacterized protein</fullName>
    </submittedName>
</protein>
<dbReference type="AlphaFoldDB" id="A0A6A6YR78"/>
<dbReference type="RefSeq" id="XP_033577351.1">
    <property type="nucleotide sequence ID" value="XM_033725531.1"/>
</dbReference>
<evidence type="ECO:0000313" key="2">
    <source>
        <dbReference type="Proteomes" id="UP000504636"/>
    </source>
</evidence>
<proteinExistence type="predicted"/>
<dbReference type="GeneID" id="54466424"/>
<reference evidence="1 3" key="1">
    <citation type="journal article" date="2020" name="Stud. Mycol.">
        <title>101 Dothideomycetes genomes: a test case for predicting lifestyles and emergence of pathogens.</title>
        <authorList>
            <person name="Haridas S."/>
            <person name="Albert R."/>
            <person name="Binder M."/>
            <person name="Bloem J."/>
            <person name="Labutti K."/>
            <person name="Salamov A."/>
            <person name="Andreopoulos B."/>
            <person name="Baker S."/>
            <person name="Barry K."/>
            <person name="Bills G."/>
            <person name="Bluhm B."/>
            <person name="Cannon C."/>
            <person name="Castanera R."/>
            <person name="Culley D."/>
            <person name="Daum C."/>
            <person name="Ezra D."/>
            <person name="Gonzalez J."/>
            <person name="Henrissat B."/>
            <person name="Kuo A."/>
            <person name="Liang C."/>
            <person name="Lipzen A."/>
            <person name="Lutzoni F."/>
            <person name="Magnuson J."/>
            <person name="Mondo S."/>
            <person name="Nolan M."/>
            <person name="Ohm R."/>
            <person name="Pangilinan J."/>
            <person name="Park H.-J."/>
            <person name="Ramirez L."/>
            <person name="Alfaro M."/>
            <person name="Sun H."/>
            <person name="Tritt A."/>
            <person name="Yoshinaga Y."/>
            <person name="Zwiers L.-H."/>
            <person name="Turgeon B."/>
            <person name="Goodwin S."/>
            <person name="Spatafora J."/>
            <person name="Crous P."/>
            <person name="Grigoriev I."/>
        </authorList>
    </citation>
    <scope>NUCLEOTIDE SEQUENCE</scope>
    <source>
        <strain evidence="1 3">CBS 304.34</strain>
    </source>
</reference>